<feature type="domain" description="FAD-binding" evidence="6">
    <location>
        <begin position="211"/>
        <end position="413"/>
    </location>
</feature>
<dbReference type="HOGENOM" id="CLU_009665_9_2_1"/>
<evidence type="ECO:0000256" key="4">
    <source>
        <dbReference type="ARBA" id="ARBA00022827"/>
    </source>
</evidence>
<dbReference type="AlphaFoldDB" id="S8DNT5"/>
<dbReference type="STRING" id="743788.S8DNT5"/>
<dbReference type="InParanoid" id="S8DNT5"/>
<evidence type="ECO:0000256" key="5">
    <source>
        <dbReference type="ARBA" id="ARBA00023002"/>
    </source>
</evidence>
<dbReference type="SUPFAM" id="SSF52833">
    <property type="entry name" value="Thioredoxin-like"/>
    <property type="match status" value="1"/>
</dbReference>
<evidence type="ECO:0008006" key="10">
    <source>
        <dbReference type="Google" id="ProtNLM"/>
    </source>
</evidence>
<keyword evidence="3" id="KW-0285">Flavoprotein</keyword>
<dbReference type="InterPro" id="IPR036249">
    <property type="entry name" value="Thioredoxin-like_sf"/>
</dbReference>
<dbReference type="SUPFAM" id="SSF54373">
    <property type="entry name" value="FAD-linked reductases, C-terminal domain"/>
    <property type="match status" value="1"/>
</dbReference>
<dbReference type="SUPFAM" id="SSF51905">
    <property type="entry name" value="FAD/NAD(P)-binding domain"/>
    <property type="match status" value="1"/>
</dbReference>
<feature type="domain" description="Phenol hydroxylase-like C-terminal dimerisation" evidence="7">
    <location>
        <begin position="457"/>
        <end position="621"/>
    </location>
</feature>
<evidence type="ECO:0000259" key="6">
    <source>
        <dbReference type="Pfam" id="PF01494"/>
    </source>
</evidence>
<organism evidence="8 9">
    <name type="scientific">Fomitopsis schrenkii</name>
    <name type="common">Brown rot fungus</name>
    <dbReference type="NCBI Taxonomy" id="2126942"/>
    <lineage>
        <taxon>Eukaryota</taxon>
        <taxon>Fungi</taxon>
        <taxon>Dikarya</taxon>
        <taxon>Basidiomycota</taxon>
        <taxon>Agaricomycotina</taxon>
        <taxon>Agaricomycetes</taxon>
        <taxon>Polyporales</taxon>
        <taxon>Fomitopsis</taxon>
    </lineage>
</organism>
<dbReference type="InterPro" id="IPR050641">
    <property type="entry name" value="RIFMO-like"/>
</dbReference>
<dbReference type="InterPro" id="IPR036188">
    <property type="entry name" value="FAD/NAD-bd_sf"/>
</dbReference>
<gene>
    <name evidence="8" type="ORF">FOMPIDRAFT_1134683</name>
</gene>
<dbReference type="InterPro" id="IPR012941">
    <property type="entry name" value="Phe_hydrox_C_dim_dom"/>
</dbReference>
<dbReference type="Pfam" id="PF01494">
    <property type="entry name" value="FAD_binding_3"/>
    <property type="match status" value="2"/>
</dbReference>
<keyword evidence="9" id="KW-1185">Reference proteome</keyword>
<comment type="similarity">
    <text evidence="2">Belongs to the PheA/TfdB FAD monooxygenase family.</text>
</comment>
<evidence type="ECO:0000256" key="3">
    <source>
        <dbReference type="ARBA" id="ARBA00022630"/>
    </source>
</evidence>
<evidence type="ECO:0000259" key="7">
    <source>
        <dbReference type="Pfam" id="PF07976"/>
    </source>
</evidence>
<dbReference type="EMBL" id="KE504238">
    <property type="protein sequence ID" value="EPS94272.1"/>
    <property type="molecule type" value="Genomic_DNA"/>
</dbReference>
<dbReference type="PANTHER" id="PTHR43004:SF19">
    <property type="entry name" value="BINDING MONOOXYGENASE, PUTATIVE (JCVI)-RELATED"/>
    <property type="match status" value="1"/>
</dbReference>
<keyword evidence="4" id="KW-0274">FAD</keyword>
<evidence type="ECO:0000256" key="2">
    <source>
        <dbReference type="ARBA" id="ARBA00007801"/>
    </source>
</evidence>
<dbReference type="Gene3D" id="3.40.30.20">
    <property type="match status" value="1"/>
</dbReference>
<dbReference type="Proteomes" id="UP000015241">
    <property type="component" value="Unassembled WGS sequence"/>
</dbReference>
<evidence type="ECO:0000313" key="9">
    <source>
        <dbReference type="Proteomes" id="UP000015241"/>
    </source>
</evidence>
<keyword evidence="5" id="KW-0560">Oxidoreductase</keyword>
<feature type="domain" description="FAD-binding" evidence="6">
    <location>
        <begin position="12"/>
        <end position="139"/>
    </location>
</feature>
<sequence length="622" mass="69000">MANSTAPESVTTDVLIMGGGPAGLMVALTLSTLGIDVKILDRRLPGEIAGQGDGLQPRTVEMWDALGMGAELKELCGQQMHRAVLYVPNEDGSGIKQSGQAYSYNLDCTPHPYTTVIHTSSLEGILLHALQKRGVVVEQPFVPQSLKIVENKDDPVETYVEVSAPEWGLDALLMWHGLQVTVAKLDEEYIRVNSIRQADRGNLVDNADAIKEHQVIRAKYVLGCDGARSWVRRAVNIALEGEITDLVWGVIDYTPVTDLPTTRAKNLIASPLTGGIAYIPRENHSARMYVRLPTDPAKVVADQTQTIDMHVTNTIKTAFLPYTMQFTNITWCNEYKVGQRVASTFSAARRVYLLGDAGRTHSPLAGQGANGAMTDGWNLGWKLAYVLRGHASPSILDTYEEERRAHAQQLIQFDREMFQQFRGDTFTSEGYFNLWKRHTMFLTGIGHKYISRLTVPDTDEVAPGLNVGERVPYVDVIRHSDWQQLSLLELMAYNGRFKLLVLPGDTRDLSIAYRFRRFVEGLVEKMEGDLGILLDILTVLNTPKEASIGGLRDLPALRALENVYVDEFGRLGAQQNGKLYERLGIRSEEGAVILVRPDAVVAMVAAMRAEDVDAITSYFARL</sequence>
<evidence type="ECO:0000313" key="8">
    <source>
        <dbReference type="EMBL" id="EPS94272.1"/>
    </source>
</evidence>
<dbReference type="GO" id="GO:0016709">
    <property type="term" value="F:oxidoreductase activity, acting on paired donors, with incorporation or reduction of molecular oxygen, NAD(P)H as one donor, and incorporation of one atom of oxygen"/>
    <property type="evidence" value="ECO:0007669"/>
    <property type="project" value="UniProtKB-ARBA"/>
</dbReference>
<dbReference type="InterPro" id="IPR038220">
    <property type="entry name" value="PHOX_C_sf"/>
</dbReference>
<proteinExistence type="inferred from homology"/>
<name>S8DNT5_FOMSC</name>
<dbReference type="PRINTS" id="PR00420">
    <property type="entry name" value="RNGMNOXGNASE"/>
</dbReference>
<dbReference type="InterPro" id="IPR002938">
    <property type="entry name" value="FAD-bd"/>
</dbReference>
<evidence type="ECO:0000256" key="1">
    <source>
        <dbReference type="ARBA" id="ARBA00001974"/>
    </source>
</evidence>
<dbReference type="Gene3D" id="3.50.50.60">
    <property type="entry name" value="FAD/NAD(P)-binding domain"/>
    <property type="match status" value="1"/>
</dbReference>
<reference evidence="8 9" key="1">
    <citation type="journal article" date="2012" name="Science">
        <title>The Paleozoic origin of enzymatic lignin decomposition reconstructed from 31 fungal genomes.</title>
        <authorList>
            <person name="Floudas D."/>
            <person name="Binder M."/>
            <person name="Riley R."/>
            <person name="Barry K."/>
            <person name="Blanchette R.A."/>
            <person name="Henrissat B."/>
            <person name="Martinez A.T."/>
            <person name="Otillar R."/>
            <person name="Spatafora J.W."/>
            <person name="Yadav J.S."/>
            <person name="Aerts A."/>
            <person name="Benoit I."/>
            <person name="Boyd A."/>
            <person name="Carlson A."/>
            <person name="Copeland A."/>
            <person name="Coutinho P.M."/>
            <person name="de Vries R.P."/>
            <person name="Ferreira P."/>
            <person name="Findley K."/>
            <person name="Foster B."/>
            <person name="Gaskell J."/>
            <person name="Glotzer D."/>
            <person name="Gorecki P."/>
            <person name="Heitman J."/>
            <person name="Hesse C."/>
            <person name="Hori C."/>
            <person name="Igarashi K."/>
            <person name="Jurgens J.A."/>
            <person name="Kallen N."/>
            <person name="Kersten P."/>
            <person name="Kohler A."/>
            <person name="Kuees U."/>
            <person name="Kumar T.K.A."/>
            <person name="Kuo A."/>
            <person name="LaButti K."/>
            <person name="Larrondo L.F."/>
            <person name="Lindquist E."/>
            <person name="Ling A."/>
            <person name="Lombard V."/>
            <person name="Lucas S."/>
            <person name="Lundell T."/>
            <person name="Martin R."/>
            <person name="McLaughlin D.J."/>
            <person name="Morgenstern I."/>
            <person name="Morin E."/>
            <person name="Murat C."/>
            <person name="Nagy L.G."/>
            <person name="Nolan M."/>
            <person name="Ohm R.A."/>
            <person name="Patyshakuliyeva A."/>
            <person name="Rokas A."/>
            <person name="Ruiz-Duenas F.J."/>
            <person name="Sabat G."/>
            <person name="Salamov A."/>
            <person name="Samejima M."/>
            <person name="Schmutz J."/>
            <person name="Slot J.C."/>
            <person name="St John F."/>
            <person name="Stenlid J."/>
            <person name="Sun H."/>
            <person name="Sun S."/>
            <person name="Syed K."/>
            <person name="Tsang A."/>
            <person name="Wiebenga A."/>
            <person name="Young D."/>
            <person name="Pisabarro A."/>
            <person name="Eastwood D.C."/>
            <person name="Martin F."/>
            <person name="Cullen D."/>
            <person name="Grigoriev I.V."/>
            <person name="Hibbett D.S."/>
        </authorList>
    </citation>
    <scope>NUCLEOTIDE SEQUENCE</scope>
    <source>
        <strain evidence="9">FP-58527</strain>
    </source>
</reference>
<dbReference type="eggNOG" id="KOG3855">
    <property type="taxonomic scope" value="Eukaryota"/>
</dbReference>
<protein>
    <recommendedName>
        <fullName evidence="10">FAD-binding domain-containing protein</fullName>
    </recommendedName>
</protein>
<dbReference type="Pfam" id="PF07976">
    <property type="entry name" value="Phe_hydrox_dim"/>
    <property type="match status" value="1"/>
</dbReference>
<dbReference type="OrthoDB" id="1716816at2759"/>
<comment type="cofactor">
    <cofactor evidence="1">
        <name>FAD</name>
        <dbReference type="ChEBI" id="CHEBI:57692"/>
    </cofactor>
</comment>
<accession>S8DNT5</accession>
<dbReference type="Gene3D" id="3.30.9.10">
    <property type="entry name" value="D-Amino Acid Oxidase, subunit A, domain 2"/>
    <property type="match status" value="1"/>
</dbReference>
<dbReference type="GO" id="GO:0071949">
    <property type="term" value="F:FAD binding"/>
    <property type="evidence" value="ECO:0007669"/>
    <property type="project" value="InterPro"/>
</dbReference>
<dbReference type="PANTHER" id="PTHR43004">
    <property type="entry name" value="TRK SYSTEM POTASSIUM UPTAKE PROTEIN"/>
    <property type="match status" value="1"/>
</dbReference>